<dbReference type="EMBL" id="OW240919">
    <property type="protein sequence ID" value="CAH2312508.1"/>
    <property type="molecule type" value="Genomic_DNA"/>
</dbReference>
<keyword evidence="2" id="KW-1185">Reference proteome</keyword>
<dbReference type="GO" id="GO:0005654">
    <property type="term" value="C:nucleoplasm"/>
    <property type="evidence" value="ECO:0007669"/>
    <property type="project" value="TreeGrafter"/>
</dbReference>
<name>A0AAD1T0W1_PELCU</name>
<gene>
    <name evidence="1" type="ORF">PECUL_23A036737</name>
</gene>
<proteinExistence type="predicted"/>
<sequence length="217" mass="24759">MDLESVPCTVRSPVPLQVGDVKTEQARPGVYVIDVTFPKTQTVDLQEITFKNYYTAFLTMRIQQRRPAESRGNPPPAWRTCIMNMRLMPNPHMEEGSQDYVSIQKNQMLCNTHHVIAIRLILRQPSPVWLNFTVEDLQINPPGKQSPQKGFSWLLSQLPGKEQLQSLQKGLPDPDKVSSEVQQMWVLTEVMRANQNTASIGRFDVDGCYEINLLSYS</sequence>
<dbReference type="InterPro" id="IPR040235">
    <property type="entry name" value="Nicolin-1"/>
</dbReference>
<organism evidence="1 2">
    <name type="scientific">Pelobates cultripes</name>
    <name type="common">Western spadefoot toad</name>
    <dbReference type="NCBI Taxonomy" id="61616"/>
    <lineage>
        <taxon>Eukaryota</taxon>
        <taxon>Metazoa</taxon>
        <taxon>Chordata</taxon>
        <taxon>Craniata</taxon>
        <taxon>Vertebrata</taxon>
        <taxon>Euteleostomi</taxon>
        <taxon>Amphibia</taxon>
        <taxon>Batrachia</taxon>
        <taxon>Anura</taxon>
        <taxon>Pelobatoidea</taxon>
        <taxon>Pelobatidae</taxon>
        <taxon>Pelobates</taxon>
    </lineage>
</organism>
<evidence type="ECO:0000313" key="1">
    <source>
        <dbReference type="EMBL" id="CAH2312508.1"/>
    </source>
</evidence>
<protein>
    <submittedName>
        <fullName evidence="1">Nicolin-1 isoform X1</fullName>
    </submittedName>
</protein>
<reference evidence="1" key="1">
    <citation type="submission" date="2022-03" db="EMBL/GenBank/DDBJ databases">
        <authorList>
            <person name="Alioto T."/>
            <person name="Alioto T."/>
            <person name="Gomez Garrido J."/>
        </authorList>
    </citation>
    <scope>NUCLEOTIDE SEQUENCE</scope>
</reference>
<dbReference type="Proteomes" id="UP001295444">
    <property type="component" value="Chromosome 08"/>
</dbReference>
<evidence type="ECO:0000313" key="2">
    <source>
        <dbReference type="Proteomes" id="UP001295444"/>
    </source>
</evidence>
<dbReference type="AlphaFoldDB" id="A0AAD1T0W1"/>
<dbReference type="PANTHER" id="PTHR31239">
    <property type="entry name" value="NICOLIN 1"/>
    <property type="match status" value="1"/>
</dbReference>
<dbReference type="PANTHER" id="PTHR31239:SF2">
    <property type="entry name" value="NICOLIN-1"/>
    <property type="match status" value="1"/>
</dbReference>
<accession>A0AAD1T0W1</accession>